<evidence type="ECO:0000256" key="1">
    <source>
        <dbReference type="ARBA" id="ARBA00004871"/>
    </source>
</evidence>
<keyword evidence="6 8" id="KW-0057">Aromatic amino acid biosynthesis</keyword>
<feature type="binding site" evidence="8">
    <location>
        <position position="214"/>
    </location>
    <ligand>
        <name>NADP(+)</name>
        <dbReference type="ChEBI" id="CHEBI:58349"/>
    </ligand>
</feature>
<keyword evidence="13" id="KW-1185">Reference proteome</keyword>
<accession>A0ABP3AZ70</accession>
<keyword evidence="5 8" id="KW-0560">Oxidoreductase</keyword>
<comment type="subunit">
    <text evidence="8">Homodimer.</text>
</comment>
<dbReference type="Pfam" id="PF18317">
    <property type="entry name" value="SDH_C"/>
    <property type="match status" value="1"/>
</dbReference>
<comment type="caution">
    <text evidence="12">The sequence shown here is derived from an EMBL/GenBank/DDBJ whole genome shotgun (WGS) entry which is preliminary data.</text>
</comment>
<feature type="binding site" evidence="8">
    <location>
        <position position="216"/>
    </location>
    <ligand>
        <name>shikimate</name>
        <dbReference type="ChEBI" id="CHEBI:36208"/>
    </ligand>
</feature>
<organism evidence="12 13">
    <name type="scientific">Listeria floridensis FSL S10-1187</name>
    <dbReference type="NCBI Taxonomy" id="1265817"/>
    <lineage>
        <taxon>Bacteria</taxon>
        <taxon>Bacillati</taxon>
        <taxon>Bacillota</taxon>
        <taxon>Bacilli</taxon>
        <taxon>Bacillales</taxon>
        <taxon>Listeriaceae</taxon>
        <taxon>Listeria</taxon>
    </lineage>
</organism>
<feature type="binding site" evidence="8">
    <location>
        <begin position="14"/>
        <end position="16"/>
    </location>
    <ligand>
        <name>shikimate</name>
        <dbReference type="ChEBI" id="CHEBI:36208"/>
    </ligand>
</feature>
<dbReference type="PANTHER" id="PTHR21089:SF1">
    <property type="entry name" value="BIFUNCTIONAL 3-DEHYDROQUINATE DEHYDRATASE_SHIKIMATE DEHYDROGENASE, CHLOROPLASTIC"/>
    <property type="match status" value="1"/>
</dbReference>
<dbReference type="RefSeq" id="WP_036096852.1">
    <property type="nucleotide sequence ID" value="NZ_AODF01000009.1"/>
</dbReference>
<evidence type="ECO:0000256" key="5">
    <source>
        <dbReference type="ARBA" id="ARBA00023002"/>
    </source>
</evidence>
<proteinExistence type="inferred from homology"/>
<comment type="similarity">
    <text evidence="8">Belongs to the shikimate dehydrogenase family.</text>
</comment>
<dbReference type="InterPro" id="IPR013708">
    <property type="entry name" value="Shikimate_DH-bd_N"/>
</dbReference>
<evidence type="ECO:0000259" key="11">
    <source>
        <dbReference type="Pfam" id="PF18317"/>
    </source>
</evidence>
<comment type="caution">
    <text evidence="8">Lacks conserved residue(s) required for the propagation of feature annotation.</text>
</comment>
<keyword evidence="3 8" id="KW-0028">Amino-acid biosynthesis</keyword>
<dbReference type="Proteomes" id="UP000019249">
    <property type="component" value="Unassembled WGS sequence"/>
</dbReference>
<protein>
    <recommendedName>
        <fullName evidence="2 8">Shikimate dehydrogenase (NADP(+))</fullName>
        <shortName evidence="8">SDH</shortName>
        <ecNumber evidence="2 8">1.1.1.25</ecNumber>
    </recommendedName>
</protein>
<evidence type="ECO:0000259" key="10">
    <source>
        <dbReference type="Pfam" id="PF08501"/>
    </source>
</evidence>
<dbReference type="InterPro" id="IPR011342">
    <property type="entry name" value="Shikimate_DH"/>
</dbReference>
<dbReference type="Gene3D" id="3.40.50.10860">
    <property type="entry name" value="Leucine Dehydrogenase, chain A, domain 1"/>
    <property type="match status" value="1"/>
</dbReference>
<dbReference type="Gene3D" id="3.40.50.720">
    <property type="entry name" value="NAD(P)-binding Rossmann-like Domain"/>
    <property type="match status" value="1"/>
</dbReference>
<evidence type="ECO:0000256" key="8">
    <source>
        <dbReference type="HAMAP-Rule" id="MF_00222"/>
    </source>
</evidence>
<evidence type="ECO:0000313" key="12">
    <source>
        <dbReference type="EMBL" id="EUJ32814.1"/>
    </source>
</evidence>
<dbReference type="EMBL" id="AODF01000009">
    <property type="protein sequence ID" value="EUJ32814.1"/>
    <property type="molecule type" value="Genomic_DNA"/>
</dbReference>
<feature type="domain" description="Shikimate dehydrogenase substrate binding N-terminal" evidence="10">
    <location>
        <begin position="6"/>
        <end position="88"/>
    </location>
</feature>
<evidence type="ECO:0000313" key="13">
    <source>
        <dbReference type="Proteomes" id="UP000019249"/>
    </source>
</evidence>
<dbReference type="PANTHER" id="PTHR21089">
    <property type="entry name" value="SHIKIMATE DEHYDROGENASE"/>
    <property type="match status" value="1"/>
</dbReference>
<feature type="domain" description="SDH C-terminal" evidence="11">
    <location>
        <begin position="237"/>
        <end position="267"/>
    </location>
</feature>
<evidence type="ECO:0000256" key="3">
    <source>
        <dbReference type="ARBA" id="ARBA00022605"/>
    </source>
</evidence>
<dbReference type="EC" id="1.1.1.25" evidence="2 8"/>
<feature type="binding site" evidence="8">
    <location>
        <position position="244"/>
    </location>
    <ligand>
        <name>shikimate</name>
        <dbReference type="ChEBI" id="CHEBI:36208"/>
    </ligand>
</feature>
<feature type="binding site" evidence="8">
    <location>
        <position position="101"/>
    </location>
    <ligand>
        <name>shikimate</name>
        <dbReference type="ChEBI" id="CHEBI:36208"/>
    </ligand>
</feature>
<dbReference type="InterPro" id="IPR022893">
    <property type="entry name" value="Shikimate_DH_fam"/>
</dbReference>
<dbReference type="Pfam" id="PF08501">
    <property type="entry name" value="Shikimate_dh_N"/>
    <property type="match status" value="1"/>
</dbReference>
<feature type="binding site" evidence="8">
    <location>
        <begin position="149"/>
        <end position="154"/>
    </location>
    <ligand>
        <name>NADP(+)</name>
        <dbReference type="ChEBI" id="CHEBI:58349"/>
    </ligand>
</feature>
<dbReference type="InterPro" id="IPR041121">
    <property type="entry name" value="SDH_C"/>
</dbReference>
<dbReference type="NCBIfam" id="TIGR00507">
    <property type="entry name" value="aroE"/>
    <property type="match status" value="1"/>
</dbReference>
<dbReference type="CDD" id="cd01065">
    <property type="entry name" value="NAD_bind_Shikimate_DH"/>
    <property type="match status" value="1"/>
</dbReference>
<feature type="binding site" evidence="8">
    <location>
        <position position="237"/>
    </location>
    <ligand>
        <name>NADP(+)</name>
        <dbReference type="ChEBI" id="CHEBI:58349"/>
    </ligand>
</feature>
<keyword evidence="4 8" id="KW-0521">NADP</keyword>
<dbReference type="Pfam" id="PF01488">
    <property type="entry name" value="Shikimate_DH"/>
    <property type="match status" value="1"/>
</dbReference>
<dbReference type="SUPFAM" id="SSF51735">
    <property type="entry name" value="NAD(P)-binding Rossmann-fold domains"/>
    <property type="match status" value="1"/>
</dbReference>
<dbReference type="SUPFAM" id="SSF53223">
    <property type="entry name" value="Aminoacid dehydrogenase-like, N-terminal domain"/>
    <property type="match status" value="1"/>
</dbReference>
<sequence>MKHFAVIGNPIAHSLSPVMHTAAIEALQLDADYTRVKLEIDQFDLEIRRFLASEIDGFNVTVPFKEKIIPYLDQIDPFAAKCGAVNTVKRSDTGWTGYNTDGYGFLEGLEEKRPLSIDDRILIIGAGGASKGIYLALSEKCEAPITVTNRTLEKAEQMLAAERSDRAISLEEAEARLAEFTIIIQTTSVGLDQTHFDLPLSLESLKKDTLVADIIYNPLKTPFLQAAEQKQAIIQNGLAMFVNQGALALSIWTGENPNRAIMKQAVLNSF</sequence>
<feature type="active site" description="Proton acceptor" evidence="8">
    <location>
        <position position="65"/>
    </location>
</feature>
<name>A0ABP3AZ70_9LIST</name>
<dbReference type="InterPro" id="IPR006151">
    <property type="entry name" value="Shikm_DH/Glu-tRNA_Rdtase"/>
</dbReference>
<dbReference type="HAMAP" id="MF_00222">
    <property type="entry name" value="Shikimate_DH_AroE"/>
    <property type="match status" value="1"/>
</dbReference>
<evidence type="ECO:0000256" key="6">
    <source>
        <dbReference type="ARBA" id="ARBA00023141"/>
    </source>
</evidence>
<comment type="catalytic activity">
    <reaction evidence="7 8">
        <text>shikimate + NADP(+) = 3-dehydroshikimate + NADPH + H(+)</text>
        <dbReference type="Rhea" id="RHEA:17737"/>
        <dbReference type="ChEBI" id="CHEBI:15378"/>
        <dbReference type="ChEBI" id="CHEBI:16630"/>
        <dbReference type="ChEBI" id="CHEBI:36208"/>
        <dbReference type="ChEBI" id="CHEBI:57783"/>
        <dbReference type="ChEBI" id="CHEBI:58349"/>
        <dbReference type="EC" id="1.1.1.25"/>
    </reaction>
</comment>
<evidence type="ECO:0000259" key="9">
    <source>
        <dbReference type="Pfam" id="PF01488"/>
    </source>
</evidence>
<evidence type="ECO:0000256" key="2">
    <source>
        <dbReference type="ARBA" id="ARBA00012962"/>
    </source>
</evidence>
<dbReference type="InterPro" id="IPR046346">
    <property type="entry name" value="Aminoacid_DH-like_N_sf"/>
</dbReference>
<reference evidence="12 13" key="1">
    <citation type="journal article" date="2014" name="Int. J. Syst. Evol. Microbiol.">
        <title>Listeria floridensis sp. nov., Listeria aquatica sp. nov., Listeria cornellensis sp. nov., Listeria riparia sp. nov. and Listeria grandensis sp. nov., from agricultural and natural environments.</title>
        <authorList>
            <person name="den Bakker H.C."/>
            <person name="Warchocki S."/>
            <person name="Wright E.M."/>
            <person name="Allred A.F."/>
            <person name="Ahlstrom C."/>
            <person name="Manuel C.S."/>
            <person name="Stasiewicz M.J."/>
            <person name="Burrell A."/>
            <person name="Roof S."/>
            <person name="Strawn L."/>
            <person name="Fortes E.D."/>
            <person name="Nightingale K.K."/>
            <person name="Kephart D."/>
            <person name="Wiedmann M."/>
        </authorList>
    </citation>
    <scope>NUCLEOTIDE SEQUENCE [LARGE SCALE GENOMIC DNA]</scope>
    <source>
        <strain evidence="12 13">FSL S10-1187</strain>
    </source>
</reference>
<feature type="domain" description="Quinate/shikimate 5-dehydrogenase/glutamyl-tRNA reductase" evidence="9">
    <location>
        <begin position="118"/>
        <end position="188"/>
    </location>
</feature>
<dbReference type="InterPro" id="IPR036291">
    <property type="entry name" value="NAD(P)-bd_dom_sf"/>
</dbReference>
<evidence type="ECO:0000256" key="4">
    <source>
        <dbReference type="ARBA" id="ARBA00022857"/>
    </source>
</evidence>
<evidence type="ECO:0000256" key="7">
    <source>
        <dbReference type="ARBA" id="ARBA00049442"/>
    </source>
</evidence>
<feature type="binding site" evidence="8">
    <location>
        <position position="86"/>
    </location>
    <ligand>
        <name>shikimate</name>
        <dbReference type="ChEBI" id="CHEBI:36208"/>
    </ligand>
</feature>
<gene>
    <name evidence="8" type="primary">aroE</name>
    <name evidence="12" type="ORF">MFLO_05944</name>
</gene>
<comment type="function">
    <text evidence="8">Involved in the biosynthesis of the chorismate, which leads to the biosynthesis of aromatic amino acids. Catalyzes the reversible NADPH linked reduction of 3-dehydroshikimate (DHSA) to yield shikimate (SA).</text>
</comment>
<feature type="binding site" evidence="8">
    <location>
        <position position="61"/>
    </location>
    <ligand>
        <name>shikimate</name>
        <dbReference type="ChEBI" id="CHEBI:36208"/>
    </ligand>
</feature>
<feature type="binding site" evidence="8">
    <location>
        <begin position="125"/>
        <end position="129"/>
    </location>
    <ligand>
        <name>NADP(+)</name>
        <dbReference type="ChEBI" id="CHEBI:58349"/>
    </ligand>
</feature>
<comment type="pathway">
    <text evidence="1 8">Metabolic intermediate biosynthesis; chorismate biosynthesis; chorismate from D-erythrose 4-phosphate and phosphoenolpyruvate: step 4/7.</text>
</comment>